<keyword evidence="2" id="KW-1185">Reference proteome</keyword>
<name>A0A2N5VMH7_9BASI</name>
<evidence type="ECO:0000313" key="2">
    <source>
        <dbReference type="Proteomes" id="UP000235388"/>
    </source>
</evidence>
<accession>A0A2N5VMH7</accession>
<dbReference type="EMBL" id="PGCJ01000086">
    <property type="protein sequence ID" value="PLW51188.1"/>
    <property type="molecule type" value="Genomic_DNA"/>
</dbReference>
<protein>
    <submittedName>
        <fullName evidence="1">Uncharacterized protein</fullName>
    </submittedName>
</protein>
<sequence>MSDRISHSAGHDWSPHAEAPVRSTVDWTGAHSGSCPIHGGLDWSQPQKGLTRSFCGWQPASCLLLRQVAETQLLGSGEPTEAPSDAPGFGLEQAPAGQSVLQSNPQRIGLEPNLPKSSPCSASKTQDVLCANRREGLKPDTEGANLLLLWLAAVPLLTPVAAGKLDLTSLKDPKQHIAALISYIRELKFQMRNPDYFGFFDIPEPVRAAMRAVSASEQNIPDSDVVNTSSEE</sequence>
<comment type="caution">
    <text evidence="1">The sequence shown here is derived from an EMBL/GenBank/DDBJ whole genome shotgun (WGS) entry which is preliminary data.</text>
</comment>
<reference evidence="1 2" key="1">
    <citation type="submission" date="2017-11" db="EMBL/GenBank/DDBJ databases">
        <title>De novo assembly and phasing of dikaryotic genomes from two isolates of Puccinia coronata f. sp. avenae, the causal agent of oat crown rust.</title>
        <authorList>
            <person name="Miller M.E."/>
            <person name="Zhang Y."/>
            <person name="Omidvar V."/>
            <person name="Sperschneider J."/>
            <person name="Schwessinger B."/>
            <person name="Raley C."/>
            <person name="Palmer J.M."/>
            <person name="Garnica D."/>
            <person name="Upadhyaya N."/>
            <person name="Rathjen J."/>
            <person name="Taylor J.M."/>
            <person name="Park R.F."/>
            <person name="Dodds P.N."/>
            <person name="Hirsch C.D."/>
            <person name="Kianian S.F."/>
            <person name="Figueroa M."/>
        </authorList>
    </citation>
    <scope>NUCLEOTIDE SEQUENCE [LARGE SCALE GENOMIC DNA]</scope>
    <source>
        <strain evidence="1">12NC29</strain>
    </source>
</reference>
<organism evidence="1 2">
    <name type="scientific">Puccinia coronata f. sp. avenae</name>
    <dbReference type="NCBI Taxonomy" id="200324"/>
    <lineage>
        <taxon>Eukaryota</taxon>
        <taxon>Fungi</taxon>
        <taxon>Dikarya</taxon>
        <taxon>Basidiomycota</taxon>
        <taxon>Pucciniomycotina</taxon>
        <taxon>Pucciniomycetes</taxon>
        <taxon>Pucciniales</taxon>
        <taxon>Pucciniaceae</taxon>
        <taxon>Puccinia</taxon>
    </lineage>
</organism>
<proteinExistence type="predicted"/>
<gene>
    <name evidence="1" type="ORF">PCANC_11435</name>
</gene>
<evidence type="ECO:0000313" key="1">
    <source>
        <dbReference type="EMBL" id="PLW51188.1"/>
    </source>
</evidence>
<dbReference type="Proteomes" id="UP000235388">
    <property type="component" value="Unassembled WGS sequence"/>
</dbReference>
<dbReference type="AlphaFoldDB" id="A0A2N5VMH7"/>